<dbReference type="InterPro" id="IPR014043">
    <property type="entry name" value="Acyl_transferase_dom"/>
</dbReference>
<dbReference type="Gene3D" id="3.30.70.250">
    <property type="entry name" value="Malonyl-CoA ACP transacylase, ACP-binding"/>
    <property type="match status" value="1"/>
</dbReference>
<organism evidence="9 10">
    <name type="scientific">Thermodesulfatator autotrophicus</name>
    <dbReference type="NCBI Taxonomy" id="1795632"/>
    <lineage>
        <taxon>Bacteria</taxon>
        <taxon>Pseudomonadati</taxon>
        <taxon>Thermodesulfobacteriota</taxon>
        <taxon>Thermodesulfobacteria</taxon>
        <taxon>Thermodesulfobacteriales</taxon>
        <taxon>Thermodesulfatatoraceae</taxon>
        <taxon>Thermodesulfatator</taxon>
    </lineage>
</organism>
<dbReference type="InterPro" id="IPR050858">
    <property type="entry name" value="Mal-CoA-ACP_Trans/PKS_FabD"/>
</dbReference>
<gene>
    <name evidence="9" type="ORF">TH606_04715</name>
</gene>
<dbReference type="OrthoDB" id="9808564at2"/>
<comment type="caution">
    <text evidence="9">The sequence shown here is derived from an EMBL/GenBank/DDBJ whole genome shotgun (WGS) entry which is preliminary data.</text>
</comment>
<dbReference type="PIRSF" id="PIRSF000446">
    <property type="entry name" value="Mct"/>
    <property type="match status" value="1"/>
</dbReference>
<dbReference type="SMART" id="SM00827">
    <property type="entry name" value="PKS_AT"/>
    <property type="match status" value="1"/>
</dbReference>
<dbReference type="PANTHER" id="PTHR42681">
    <property type="entry name" value="MALONYL-COA-ACYL CARRIER PROTEIN TRANSACYLASE, MITOCHONDRIAL"/>
    <property type="match status" value="1"/>
</dbReference>
<dbReference type="EMBL" id="LSFI01000018">
    <property type="protein sequence ID" value="OAG27837.1"/>
    <property type="molecule type" value="Genomic_DNA"/>
</dbReference>
<comment type="similarity">
    <text evidence="6">Belongs to the fabD family.</text>
</comment>
<proteinExistence type="inferred from homology"/>
<feature type="active site" evidence="7">
    <location>
        <position position="197"/>
    </location>
</feature>
<feature type="domain" description="Malonyl-CoA:ACP transacylase (MAT)" evidence="8">
    <location>
        <begin position="5"/>
        <end position="295"/>
    </location>
</feature>
<dbReference type="EC" id="2.3.1.39" evidence="1 6"/>
<name>A0A177E7B9_9BACT</name>
<keyword evidence="10" id="KW-1185">Reference proteome</keyword>
<evidence type="ECO:0000256" key="2">
    <source>
        <dbReference type="ARBA" id="ARBA00018953"/>
    </source>
</evidence>
<dbReference type="InterPro" id="IPR004410">
    <property type="entry name" value="Malonyl_CoA-ACP_transAc_FabD"/>
</dbReference>
<evidence type="ECO:0000256" key="1">
    <source>
        <dbReference type="ARBA" id="ARBA00013258"/>
    </source>
</evidence>
<dbReference type="InterPro" id="IPR001227">
    <property type="entry name" value="Ac_transferase_dom_sf"/>
</dbReference>
<dbReference type="GO" id="GO:0004314">
    <property type="term" value="F:[acyl-carrier-protein] S-malonyltransferase activity"/>
    <property type="evidence" value="ECO:0007669"/>
    <property type="project" value="UniProtKB-EC"/>
</dbReference>
<dbReference type="PANTHER" id="PTHR42681:SF1">
    <property type="entry name" value="MALONYL-COA-ACYL CARRIER PROTEIN TRANSACYLASE, MITOCHONDRIAL"/>
    <property type="match status" value="1"/>
</dbReference>
<dbReference type="RefSeq" id="WP_068541753.1">
    <property type="nucleotide sequence ID" value="NZ_LSFI01000018.1"/>
</dbReference>
<dbReference type="STRING" id="1795632.TH606_04715"/>
<evidence type="ECO:0000256" key="5">
    <source>
        <dbReference type="ARBA" id="ARBA00048462"/>
    </source>
</evidence>
<dbReference type="NCBIfam" id="TIGR00128">
    <property type="entry name" value="fabD"/>
    <property type="match status" value="1"/>
</dbReference>
<feature type="active site" evidence="7">
    <location>
        <position position="89"/>
    </location>
</feature>
<dbReference type="Gene3D" id="3.40.366.10">
    <property type="entry name" value="Malonyl-Coenzyme A Acyl Carrier Protein, domain 2"/>
    <property type="match status" value="1"/>
</dbReference>
<protein>
    <recommendedName>
        <fullName evidence="2 6">Malonyl CoA-acyl carrier protein transacylase</fullName>
        <ecNumber evidence="1 6">2.3.1.39</ecNumber>
    </recommendedName>
</protein>
<dbReference type="InterPro" id="IPR016035">
    <property type="entry name" value="Acyl_Trfase/lysoPLipase"/>
</dbReference>
<dbReference type="SUPFAM" id="SSF52151">
    <property type="entry name" value="FabD/lysophospholipase-like"/>
    <property type="match status" value="1"/>
</dbReference>
<sequence>MRVFMFPGQGSQYVGMGKAAYESSAEAKRVFEIAEKITGLPIRKLCFEGPLEELTRTLNLQPALTAVNLAIYEALQEKNFFPDIVCGHSLGEYSALYAAGIVSLEDVFRLVLKRGELMEREAERNPGEMYAVIGLSREKLEELLLKAQTKGTVTLANHNTPVQIVITGEKEAASYAAFLAKEAGARVVKLKVSGAYHSPLMAQAARDFKAFLREIPFNPPQRIFFSNVSAKREDDPKKIKELMGEQIESPVRWVEEIENIFAAGGREFVEVGPKTVLTGLVKKILPLQEVSLRNIENPAEI</sequence>
<dbReference type="SUPFAM" id="SSF55048">
    <property type="entry name" value="Probable ACP-binding domain of malonyl-CoA ACP transacylase"/>
    <property type="match status" value="1"/>
</dbReference>
<evidence type="ECO:0000256" key="7">
    <source>
        <dbReference type="PIRSR" id="PIRSR000446-1"/>
    </source>
</evidence>
<keyword evidence="3 6" id="KW-0808">Transferase</keyword>
<comment type="catalytic activity">
    <reaction evidence="5 6">
        <text>holo-[ACP] + malonyl-CoA = malonyl-[ACP] + CoA</text>
        <dbReference type="Rhea" id="RHEA:41792"/>
        <dbReference type="Rhea" id="RHEA-COMP:9623"/>
        <dbReference type="Rhea" id="RHEA-COMP:9685"/>
        <dbReference type="ChEBI" id="CHEBI:57287"/>
        <dbReference type="ChEBI" id="CHEBI:57384"/>
        <dbReference type="ChEBI" id="CHEBI:64479"/>
        <dbReference type="ChEBI" id="CHEBI:78449"/>
        <dbReference type="EC" id="2.3.1.39"/>
    </reaction>
</comment>
<accession>A0A177E7B9</accession>
<dbReference type="GO" id="GO:0006633">
    <property type="term" value="P:fatty acid biosynthetic process"/>
    <property type="evidence" value="ECO:0007669"/>
    <property type="project" value="TreeGrafter"/>
</dbReference>
<evidence type="ECO:0000259" key="8">
    <source>
        <dbReference type="SMART" id="SM00827"/>
    </source>
</evidence>
<evidence type="ECO:0000313" key="10">
    <source>
        <dbReference type="Proteomes" id="UP000076964"/>
    </source>
</evidence>
<evidence type="ECO:0000256" key="4">
    <source>
        <dbReference type="ARBA" id="ARBA00023315"/>
    </source>
</evidence>
<dbReference type="InterPro" id="IPR016036">
    <property type="entry name" value="Malonyl_transacylase_ACP-bd"/>
</dbReference>
<reference evidence="9 10" key="1">
    <citation type="submission" date="2016-02" db="EMBL/GenBank/DDBJ databases">
        <title>Draft genome sequence of Thermodesulfatator sp. S606.</title>
        <authorList>
            <person name="Lai Q."/>
            <person name="Cao J."/>
            <person name="Dupont S."/>
            <person name="Shao Z."/>
            <person name="Jebbar M."/>
            <person name="Alain K."/>
        </authorList>
    </citation>
    <scope>NUCLEOTIDE SEQUENCE [LARGE SCALE GENOMIC DNA]</scope>
    <source>
        <strain evidence="9 10">S606</strain>
    </source>
</reference>
<dbReference type="Pfam" id="PF00698">
    <property type="entry name" value="Acyl_transf_1"/>
    <property type="match status" value="1"/>
</dbReference>
<evidence type="ECO:0000256" key="3">
    <source>
        <dbReference type="ARBA" id="ARBA00022679"/>
    </source>
</evidence>
<evidence type="ECO:0000313" key="9">
    <source>
        <dbReference type="EMBL" id="OAG27837.1"/>
    </source>
</evidence>
<dbReference type="InterPro" id="IPR024925">
    <property type="entry name" value="Malonyl_CoA-ACP_transAc"/>
</dbReference>
<dbReference type="AlphaFoldDB" id="A0A177E7B9"/>
<evidence type="ECO:0000256" key="6">
    <source>
        <dbReference type="PIRNR" id="PIRNR000446"/>
    </source>
</evidence>
<dbReference type="GO" id="GO:0005829">
    <property type="term" value="C:cytosol"/>
    <property type="evidence" value="ECO:0007669"/>
    <property type="project" value="TreeGrafter"/>
</dbReference>
<keyword evidence="4 6" id="KW-0012">Acyltransferase</keyword>
<dbReference type="Proteomes" id="UP000076964">
    <property type="component" value="Unassembled WGS sequence"/>
</dbReference>